<feature type="domain" description="GH16" evidence="21">
    <location>
        <begin position="24"/>
        <end position="241"/>
    </location>
</feature>
<dbReference type="EC" id="3.2.-.-" evidence="16"/>
<evidence type="ECO:0000256" key="20">
    <source>
        <dbReference type="SAM" id="SignalP"/>
    </source>
</evidence>
<dbReference type="HOGENOM" id="CLU_027506_2_0_1"/>
<evidence type="ECO:0000256" key="4">
    <source>
        <dbReference type="ARBA" id="ARBA00022622"/>
    </source>
</evidence>
<dbReference type="GO" id="GO:0031505">
    <property type="term" value="P:fungal-type cell wall organization"/>
    <property type="evidence" value="ECO:0007669"/>
    <property type="project" value="TreeGrafter"/>
</dbReference>
<evidence type="ECO:0000256" key="9">
    <source>
        <dbReference type="ARBA" id="ARBA00023136"/>
    </source>
</evidence>
<evidence type="ECO:0000256" key="17">
    <source>
        <dbReference type="PIRSR" id="PIRSR037299-1"/>
    </source>
</evidence>
<dbReference type="InterPro" id="IPR050546">
    <property type="entry name" value="Glycosyl_Hydrlase_16"/>
</dbReference>
<evidence type="ECO:0000313" key="22">
    <source>
        <dbReference type="EMBL" id="EGW31116.1"/>
    </source>
</evidence>
<dbReference type="GeneID" id="18870491"/>
<evidence type="ECO:0000256" key="16">
    <source>
        <dbReference type="PIRNR" id="PIRNR037299"/>
    </source>
</evidence>
<dbReference type="InterPro" id="IPR000757">
    <property type="entry name" value="Beta-glucanase-like"/>
</dbReference>
<dbReference type="InterPro" id="IPR017168">
    <property type="entry name" value="CHR-like"/>
</dbReference>
<dbReference type="InterPro" id="IPR013320">
    <property type="entry name" value="ConA-like_dom_sf"/>
</dbReference>
<evidence type="ECO:0000256" key="13">
    <source>
        <dbReference type="ARBA" id="ARBA00023295"/>
    </source>
</evidence>
<feature type="active site" description="Proton donor" evidence="17">
    <location>
        <position position="136"/>
    </location>
</feature>
<keyword evidence="9 16" id="KW-0472">Membrane</keyword>
<evidence type="ECO:0000256" key="8">
    <source>
        <dbReference type="ARBA" id="ARBA00022801"/>
    </source>
</evidence>
<keyword evidence="7 20" id="KW-0732">Signal</keyword>
<evidence type="ECO:0000256" key="7">
    <source>
        <dbReference type="ARBA" id="ARBA00022729"/>
    </source>
</evidence>
<keyword evidence="8 16" id="KW-0378">Hydrolase</keyword>
<sequence>MIKLNFLLVFILSILSVTSLDSDDDSDDSDLELERCNPLTDNQCLVTNEALGTSIFESFQTGTRYFAITSSRNRIMFDPNGLQLTIKKEFDNPSLVSSFYIMYGKVEAEIKGAHGRGIISSFYLQSDDLDEIDIVEVFGGDPYEYQTNYFVKGNTTNYDRGRYHSLATSPLTEFHKYGMEWTPHKITWFLDGKKVRVLNKKNKYGFPCSPSFLKFSLWAGGDYSNDEGTITWAGGPTNYDEGPFTMTIRNLNVTDYSNGVAYSYGNLSGGKWLDLQANGGEIYDEEDEDPESPTKTSTIPKTKTKTKVPKSQLLEKTTRKKTTVATNNLYQLPKVTEFKSDGAVPASTTKTKALYTTTVSITELLDQDVVHSSRPSAYSTSWYNTLPNTNNSTSEYKFVQDVTEEEEDLISGVSQIDSIPIAVIVVIISVVTWL</sequence>
<evidence type="ECO:0000256" key="18">
    <source>
        <dbReference type="PIRSR" id="PIRSR037299-2"/>
    </source>
</evidence>
<dbReference type="PANTHER" id="PTHR10963:SF68">
    <property type="entry name" value="GLYCOSIDASE CRH1-RELATED"/>
    <property type="match status" value="1"/>
</dbReference>
<dbReference type="AlphaFoldDB" id="G3ASQ2"/>
<dbReference type="PROSITE" id="PS51762">
    <property type="entry name" value="GH16_2"/>
    <property type="match status" value="1"/>
</dbReference>
<feature type="region of interest" description="Disordered" evidence="19">
    <location>
        <begin position="283"/>
        <end position="310"/>
    </location>
</feature>
<evidence type="ECO:0000259" key="21">
    <source>
        <dbReference type="PROSITE" id="PS51762"/>
    </source>
</evidence>
<name>G3ASQ2_SPAPN</name>
<comment type="similarity">
    <text evidence="15">Belongs to the glycosyl hydrolase 16 family. CRH1 subfamily.</text>
</comment>
<keyword evidence="6" id="KW-0808">Transferase</keyword>
<evidence type="ECO:0000313" key="23">
    <source>
        <dbReference type="Proteomes" id="UP000000709"/>
    </source>
</evidence>
<dbReference type="GO" id="GO:0098552">
    <property type="term" value="C:side of membrane"/>
    <property type="evidence" value="ECO:0007669"/>
    <property type="project" value="UniProtKB-KW"/>
</dbReference>
<keyword evidence="11" id="KW-0325">Glycoprotein</keyword>
<dbReference type="Proteomes" id="UP000000709">
    <property type="component" value="Unassembled WGS sequence"/>
</dbReference>
<evidence type="ECO:0000256" key="3">
    <source>
        <dbReference type="ARBA" id="ARBA00004589"/>
    </source>
</evidence>
<keyword evidence="5" id="KW-0328">Glycosyltransferase</keyword>
<evidence type="ECO:0000256" key="12">
    <source>
        <dbReference type="ARBA" id="ARBA00023288"/>
    </source>
</evidence>
<evidence type="ECO:0000256" key="1">
    <source>
        <dbReference type="ARBA" id="ARBA00000822"/>
    </source>
</evidence>
<feature type="active site" description="Nucleophile" evidence="17">
    <location>
        <position position="131"/>
    </location>
</feature>
<keyword evidence="12" id="KW-0449">Lipoprotein</keyword>
<keyword evidence="10 18" id="KW-1015">Disulfide bond</keyword>
<dbReference type="GO" id="GO:0008843">
    <property type="term" value="F:endochitinase activity"/>
    <property type="evidence" value="ECO:0007669"/>
    <property type="project" value="UniProtKB-EC"/>
</dbReference>
<evidence type="ECO:0000256" key="14">
    <source>
        <dbReference type="ARBA" id="ARBA00023316"/>
    </source>
</evidence>
<dbReference type="PIRSF" id="PIRSF037299">
    <property type="entry name" value="Glycosidase_CRH1_prd"/>
    <property type="match status" value="1"/>
</dbReference>
<evidence type="ECO:0000256" key="11">
    <source>
        <dbReference type="ARBA" id="ARBA00023180"/>
    </source>
</evidence>
<dbReference type="PANTHER" id="PTHR10963">
    <property type="entry name" value="GLYCOSYL HYDROLASE-RELATED"/>
    <property type="match status" value="1"/>
</dbReference>
<dbReference type="eggNOG" id="ENOG502QQ71">
    <property type="taxonomic scope" value="Eukaryota"/>
</dbReference>
<evidence type="ECO:0000256" key="15">
    <source>
        <dbReference type="ARBA" id="ARBA00038074"/>
    </source>
</evidence>
<feature type="disulfide bond" evidence="18">
    <location>
        <begin position="36"/>
        <end position="44"/>
    </location>
</feature>
<evidence type="ECO:0000256" key="5">
    <source>
        <dbReference type="ARBA" id="ARBA00022676"/>
    </source>
</evidence>
<reference evidence="22 23" key="1">
    <citation type="journal article" date="2011" name="Proc. Natl. Acad. Sci. U.S.A.">
        <title>Comparative genomics of xylose-fermenting fungi for enhanced biofuel production.</title>
        <authorList>
            <person name="Wohlbach D.J."/>
            <person name="Kuo A."/>
            <person name="Sato T.K."/>
            <person name="Potts K.M."/>
            <person name="Salamov A.A."/>
            <person name="LaButti K.M."/>
            <person name="Sun H."/>
            <person name="Clum A."/>
            <person name="Pangilinan J.L."/>
            <person name="Lindquist E.A."/>
            <person name="Lucas S."/>
            <person name="Lapidus A."/>
            <person name="Jin M."/>
            <person name="Gunawan C."/>
            <person name="Balan V."/>
            <person name="Dale B.E."/>
            <person name="Jeffries T.W."/>
            <person name="Zinkel R."/>
            <person name="Barry K.W."/>
            <person name="Grigoriev I.V."/>
            <person name="Gasch A.P."/>
        </authorList>
    </citation>
    <scope>NUCLEOTIDE SEQUENCE [LARGE SCALE GENOMIC DNA]</scope>
    <source>
        <strain evidence="23">NRRL Y-27907 / 11-Y1</strain>
    </source>
</reference>
<dbReference type="RefSeq" id="XP_007377149.1">
    <property type="nucleotide sequence ID" value="XM_007377087.1"/>
</dbReference>
<dbReference type="EMBL" id="GL996504">
    <property type="protein sequence ID" value="EGW31116.1"/>
    <property type="molecule type" value="Genomic_DNA"/>
</dbReference>
<comment type="subcellular location">
    <subcellularLocation>
        <location evidence="2">Cell envelope</location>
    </subcellularLocation>
    <subcellularLocation>
        <location evidence="3">Membrane</location>
        <topology evidence="3">Lipid-anchor</topology>
        <topology evidence="3">GPI-anchor</topology>
    </subcellularLocation>
</comment>
<organism evidence="23">
    <name type="scientific">Spathaspora passalidarum (strain NRRL Y-27907 / 11-Y1)</name>
    <dbReference type="NCBI Taxonomy" id="619300"/>
    <lineage>
        <taxon>Eukaryota</taxon>
        <taxon>Fungi</taxon>
        <taxon>Dikarya</taxon>
        <taxon>Ascomycota</taxon>
        <taxon>Saccharomycotina</taxon>
        <taxon>Pichiomycetes</taxon>
        <taxon>Debaryomycetaceae</taxon>
        <taxon>Spathaspora</taxon>
    </lineage>
</organism>
<dbReference type="CDD" id="cd02183">
    <property type="entry name" value="GH16_fungal_CRH1_transglycosylase"/>
    <property type="match status" value="1"/>
</dbReference>
<dbReference type="GO" id="GO:0009277">
    <property type="term" value="C:fungal-type cell wall"/>
    <property type="evidence" value="ECO:0007669"/>
    <property type="project" value="TreeGrafter"/>
</dbReference>
<dbReference type="OrthoDB" id="4781at2759"/>
<accession>G3ASQ2</accession>
<keyword evidence="23" id="KW-1185">Reference proteome</keyword>
<dbReference type="GO" id="GO:0005975">
    <property type="term" value="P:carbohydrate metabolic process"/>
    <property type="evidence" value="ECO:0007669"/>
    <property type="project" value="InterPro"/>
</dbReference>
<feature type="chain" id="PRO_5003442593" description="Crh-like protein" evidence="20">
    <location>
        <begin position="20"/>
        <end position="434"/>
    </location>
</feature>
<evidence type="ECO:0000256" key="19">
    <source>
        <dbReference type="SAM" id="MobiDB-lite"/>
    </source>
</evidence>
<evidence type="ECO:0000256" key="10">
    <source>
        <dbReference type="ARBA" id="ARBA00023157"/>
    </source>
</evidence>
<feature type="signal peptide" evidence="20">
    <location>
        <begin position="1"/>
        <end position="19"/>
    </location>
</feature>
<keyword evidence="4" id="KW-0336">GPI-anchor</keyword>
<dbReference type="Pfam" id="PF00722">
    <property type="entry name" value="Glyco_hydro_16"/>
    <property type="match status" value="1"/>
</dbReference>
<gene>
    <name evidence="22" type="ORF">SPAPADRAFT_142833</name>
</gene>
<dbReference type="KEGG" id="spaa:SPAPADRAFT_142833"/>
<comment type="catalytic activity">
    <reaction evidence="1">
        <text>Random endo-hydrolysis of N-acetyl-beta-D-glucosaminide (1-&gt;4)-beta-linkages in chitin and chitodextrins.</text>
        <dbReference type="EC" id="3.2.1.14"/>
    </reaction>
</comment>
<keyword evidence="13" id="KW-0326">Glycosidase</keyword>
<proteinExistence type="inferred from homology"/>
<dbReference type="Gene3D" id="2.60.120.200">
    <property type="match status" value="1"/>
</dbReference>
<keyword evidence="14" id="KW-0961">Cell wall biogenesis/degradation</keyword>
<dbReference type="InParanoid" id="G3ASQ2"/>
<dbReference type="SUPFAM" id="SSF49899">
    <property type="entry name" value="Concanavalin A-like lectins/glucanases"/>
    <property type="match status" value="1"/>
</dbReference>
<protein>
    <recommendedName>
        <fullName evidence="16">Crh-like protein</fullName>
        <ecNumber evidence="16">3.2.-.-</ecNumber>
    </recommendedName>
</protein>
<evidence type="ECO:0000256" key="6">
    <source>
        <dbReference type="ARBA" id="ARBA00022679"/>
    </source>
</evidence>
<dbReference type="STRING" id="619300.G3ASQ2"/>
<evidence type="ECO:0000256" key="2">
    <source>
        <dbReference type="ARBA" id="ARBA00004196"/>
    </source>
</evidence>
<dbReference type="GO" id="GO:0016757">
    <property type="term" value="F:glycosyltransferase activity"/>
    <property type="evidence" value="ECO:0007669"/>
    <property type="project" value="UniProtKB-KW"/>
</dbReference>